<proteinExistence type="predicted"/>
<dbReference type="Proteomes" id="UP000634136">
    <property type="component" value="Unassembled WGS sequence"/>
</dbReference>
<accession>A0A834XED2</accession>
<evidence type="ECO:0000313" key="2">
    <source>
        <dbReference type="Proteomes" id="UP000634136"/>
    </source>
</evidence>
<dbReference type="EMBL" id="JAAIUW010000001">
    <property type="protein sequence ID" value="KAF7843522.1"/>
    <property type="molecule type" value="Genomic_DNA"/>
</dbReference>
<name>A0A834XED2_9FABA</name>
<sequence length="90" mass="10140">MRRLGSKKVFIVLETAIVWDYVEEALIPTSMEAIESLNKVKLQHKYKKKPSPIEQNRAPPPLGLSMRGRALGCVRFILLSMGVDWTVVCG</sequence>
<gene>
    <name evidence="1" type="ORF">G2W53_000427</name>
</gene>
<protein>
    <submittedName>
        <fullName evidence="1">Uncharacterized protein</fullName>
    </submittedName>
</protein>
<evidence type="ECO:0000313" key="1">
    <source>
        <dbReference type="EMBL" id="KAF7843522.1"/>
    </source>
</evidence>
<comment type="caution">
    <text evidence="1">The sequence shown here is derived from an EMBL/GenBank/DDBJ whole genome shotgun (WGS) entry which is preliminary data.</text>
</comment>
<keyword evidence="2" id="KW-1185">Reference proteome</keyword>
<reference evidence="1" key="1">
    <citation type="submission" date="2020-09" db="EMBL/GenBank/DDBJ databases">
        <title>Genome-Enabled Discovery of Anthraquinone Biosynthesis in Senna tora.</title>
        <authorList>
            <person name="Kang S.-H."/>
            <person name="Pandey R.P."/>
            <person name="Lee C.-M."/>
            <person name="Sim J.-S."/>
            <person name="Jeong J.-T."/>
            <person name="Choi B.-S."/>
            <person name="Jung M."/>
            <person name="Ginzburg D."/>
            <person name="Zhao K."/>
            <person name="Won S.Y."/>
            <person name="Oh T.-J."/>
            <person name="Yu Y."/>
            <person name="Kim N.-H."/>
            <person name="Lee O.R."/>
            <person name="Lee T.-H."/>
            <person name="Bashyal P."/>
            <person name="Kim T.-S."/>
            <person name="Lee W.-H."/>
            <person name="Kawkins C."/>
            <person name="Kim C.-K."/>
            <person name="Kim J.S."/>
            <person name="Ahn B.O."/>
            <person name="Rhee S.Y."/>
            <person name="Sohng J.K."/>
        </authorList>
    </citation>
    <scope>NUCLEOTIDE SEQUENCE</scope>
    <source>
        <tissue evidence="1">Leaf</tissue>
    </source>
</reference>
<organism evidence="1 2">
    <name type="scientific">Senna tora</name>
    <dbReference type="NCBI Taxonomy" id="362788"/>
    <lineage>
        <taxon>Eukaryota</taxon>
        <taxon>Viridiplantae</taxon>
        <taxon>Streptophyta</taxon>
        <taxon>Embryophyta</taxon>
        <taxon>Tracheophyta</taxon>
        <taxon>Spermatophyta</taxon>
        <taxon>Magnoliopsida</taxon>
        <taxon>eudicotyledons</taxon>
        <taxon>Gunneridae</taxon>
        <taxon>Pentapetalae</taxon>
        <taxon>rosids</taxon>
        <taxon>fabids</taxon>
        <taxon>Fabales</taxon>
        <taxon>Fabaceae</taxon>
        <taxon>Caesalpinioideae</taxon>
        <taxon>Cassia clade</taxon>
        <taxon>Senna</taxon>
    </lineage>
</organism>
<dbReference type="AlphaFoldDB" id="A0A834XED2"/>